<dbReference type="InterPro" id="IPR008266">
    <property type="entry name" value="Tyr_kinase_AS"/>
</dbReference>
<reference evidence="8" key="1">
    <citation type="submission" date="2022-11" db="UniProtKB">
        <authorList>
            <consortium name="WormBaseParasite"/>
        </authorList>
    </citation>
    <scope>IDENTIFICATION</scope>
</reference>
<dbReference type="WBParaSite" id="nRc.2.0.1.t46066-RA">
    <property type="protein sequence ID" value="nRc.2.0.1.t46066-RA"/>
    <property type="gene ID" value="nRc.2.0.1.g46066"/>
</dbReference>
<accession>A0A915L8J4</accession>
<dbReference type="PANTHER" id="PTHR24342:SF14">
    <property type="entry name" value="DEATH-ASSOCIATED PROTEIN KINASE DAPK-1"/>
    <property type="match status" value="1"/>
</dbReference>
<keyword evidence="4" id="KW-0418">Kinase</keyword>
<dbReference type="InterPro" id="IPR011009">
    <property type="entry name" value="Kinase-like_dom_sf"/>
</dbReference>
<dbReference type="GO" id="GO:0005524">
    <property type="term" value="F:ATP binding"/>
    <property type="evidence" value="ECO:0007669"/>
    <property type="project" value="UniProtKB-KW"/>
</dbReference>
<dbReference type="GO" id="GO:0004674">
    <property type="term" value="F:protein serine/threonine kinase activity"/>
    <property type="evidence" value="ECO:0007669"/>
    <property type="project" value="UniProtKB-KW"/>
</dbReference>
<evidence type="ECO:0000313" key="8">
    <source>
        <dbReference type="WBParaSite" id="nRc.2.0.1.t46066-RA"/>
    </source>
</evidence>
<dbReference type="InterPro" id="IPR000719">
    <property type="entry name" value="Prot_kinase_dom"/>
</dbReference>
<dbReference type="SMART" id="SM00220">
    <property type="entry name" value="S_TKc"/>
    <property type="match status" value="1"/>
</dbReference>
<dbReference type="AlphaFoldDB" id="A0A915L8J4"/>
<organism evidence="7 8">
    <name type="scientific">Romanomermis culicivorax</name>
    <name type="common">Nematode worm</name>
    <dbReference type="NCBI Taxonomy" id="13658"/>
    <lineage>
        <taxon>Eukaryota</taxon>
        <taxon>Metazoa</taxon>
        <taxon>Ecdysozoa</taxon>
        <taxon>Nematoda</taxon>
        <taxon>Enoplea</taxon>
        <taxon>Dorylaimia</taxon>
        <taxon>Mermithida</taxon>
        <taxon>Mermithoidea</taxon>
        <taxon>Mermithidae</taxon>
        <taxon>Romanomermis</taxon>
    </lineage>
</organism>
<evidence type="ECO:0000256" key="1">
    <source>
        <dbReference type="ARBA" id="ARBA00022527"/>
    </source>
</evidence>
<proteinExistence type="predicted"/>
<dbReference type="GO" id="GO:0005634">
    <property type="term" value="C:nucleus"/>
    <property type="evidence" value="ECO:0007669"/>
    <property type="project" value="TreeGrafter"/>
</dbReference>
<dbReference type="PROSITE" id="PS00109">
    <property type="entry name" value="PROTEIN_KINASE_TYR"/>
    <property type="match status" value="1"/>
</dbReference>
<evidence type="ECO:0000256" key="4">
    <source>
        <dbReference type="ARBA" id="ARBA00022777"/>
    </source>
</evidence>
<protein>
    <submittedName>
        <fullName evidence="8">Protein kinase domain-containing protein</fullName>
    </submittedName>
</protein>
<dbReference type="Gene3D" id="1.10.510.10">
    <property type="entry name" value="Transferase(Phosphotransferase) domain 1"/>
    <property type="match status" value="1"/>
</dbReference>
<feature type="domain" description="Protein kinase" evidence="6">
    <location>
        <begin position="1"/>
        <end position="120"/>
    </location>
</feature>
<dbReference type="GO" id="GO:0035556">
    <property type="term" value="P:intracellular signal transduction"/>
    <property type="evidence" value="ECO:0007669"/>
    <property type="project" value="TreeGrafter"/>
</dbReference>
<sequence length="120" mass="13474">MNTKPSSISGGQLLDRVTSSDSVPETQIAFFIRQLLQALEHMHNKNIVHLDLRPENIMLSEKGTDQIKLSDFGLSRRLRRDKSTFGTMGSPEFVAPEIVQQRPVSLSTDMWSVGVLAYVM</sequence>
<evidence type="ECO:0000256" key="3">
    <source>
        <dbReference type="ARBA" id="ARBA00022741"/>
    </source>
</evidence>
<evidence type="ECO:0000259" key="6">
    <source>
        <dbReference type="PROSITE" id="PS50011"/>
    </source>
</evidence>
<keyword evidence="2" id="KW-0808">Transferase</keyword>
<evidence type="ECO:0000256" key="5">
    <source>
        <dbReference type="ARBA" id="ARBA00022840"/>
    </source>
</evidence>
<dbReference type="Proteomes" id="UP000887565">
    <property type="component" value="Unplaced"/>
</dbReference>
<dbReference type="Pfam" id="PF00069">
    <property type="entry name" value="Pkinase"/>
    <property type="match status" value="1"/>
</dbReference>
<dbReference type="PROSITE" id="PS50011">
    <property type="entry name" value="PROTEIN_KINASE_DOM"/>
    <property type="match status" value="1"/>
</dbReference>
<dbReference type="GO" id="GO:0043065">
    <property type="term" value="P:positive regulation of apoptotic process"/>
    <property type="evidence" value="ECO:0007669"/>
    <property type="project" value="TreeGrafter"/>
</dbReference>
<keyword evidence="5" id="KW-0067">ATP-binding</keyword>
<name>A0A915L8J4_ROMCU</name>
<keyword evidence="1" id="KW-0723">Serine/threonine-protein kinase</keyword>
<dbReference type="PANTHER" id="PTHR24342">
    <property type="entry name" value="SERINE/THREONINE-PROTEIN KINASE 17"/>
    <property type="match status" value="1"/>
</dbReference>
<dbReference type="SUPFAM" id="SSF56112">
    <property type="entry name" value="Protein kinase-like (PK-like)"/>
    <property type="match status" value="1"/>
</dbReference>
<evidence type="ECO:0000256" key="2">
    <source>
        <dbReference type="ARBA" id="ARBA00022679"/>
    </source>
</evidence>
<keyword evidence="7" id="KW-1185">Reference proteome</keyword>
<dbReference type="OMA" id="AQNIMID"/>
<keyword evidence="3" id="KW-0547">Nucleotide-binding</keyword>
<evidence type="ECO:0000313" key="7">
    <source>
        <dbReference type="Proteomes" id="UP000887565"/>
    </source>
</evidence>